<feature type="binding site" evidence="1">
    <location>
        <position position="150"/>
    </location>
    <ligand>
        <name>an N-acyl-1,2-diacyl-sn-glycero-3-phosphoethanolamine</name>
        <dbReference type="ChEBI" id="CHEBI:62537"/>
    </ligand>
</feature>
<organism evidence="3 4">
    <name type="scientific">Anaeromyces robustus</name>
    <dbReference type="NCBI Taxonomy" id="1754192"/>
    <lineage>
        <taxon>Eukaryota</taxon>
        <taxon>Fungi</taxon>
        <taxon>Fungi incertae sedis</taxon>
        <taxon>Chytridiomycota</taxon>
        <taxon>Chytridiomycota incertae sedis</taxon>
        <taxon>Neocallimastigomycetes</taxon>
        <taxon>Neocallimastigales</taxon>
        <taxon>Neocallimastigaceae</taxon>
        <taxon>Anaeromyces</taxon>
    </lineage>
</organism>
<evidence type="ECO:0000256" key="1">
    <source>
        <dbReference type="PIRSR" id="PIRSR038896-50"/>
    </source>
</evidence>
<dbReference type="EMBL" id="MCFG01000070">
    <property type="protein sequence ID" value="ORX83566.1"/>
    <property type="molecule type" value="Genomic_DNA"/>
</dbReference>
<dbReference type="PANTHER" id="PTHR15032:SF4">
    <property type="entry name" value="N-ACYL-PHOSPHATIDYLETHANOLAMINE-HYDROLYZING PHOSPHOLIPASE D"/>
    <property type="match status" value="1"/>
</dbReference>
<feature type="domain" description="Metallo-beta-lactamase" evidence="2">
    <location>
        <begin position="105"/>
        <end position="348"/>
    </location>
</feature>
<keyword evidence="4" id="KW-1185">Reference proteome</keyword>
<accession>A0A1Y1XDP1</accession>
<comment type="caution">
    <text evidence="3">The sequence shown here is derived from an EMBL/GenBank/DDBJ whole genome shotgun (WGS) entry which is preliminary data.</text>
</comment>
<reference evidence="3 4" key="1">
    <citation type="submission" date="2016-08" db="EMBL/GenBank/DDBJ databases">
        <title>A Parts List for Fungal Cellulosomes Revealed by Comparative Genomics.</title>
        <authorList>
            <consortium name="DOE Joint Genome Institute"/>
            <person name="Haitjema C.H."/>
            <person name="Gilmore S.P."/>
            <person name="Henske J.K."/>
            <person name="Solomon K.V."/>
            <person name="De Groot R."/>
            <person name="Kuo A."/>
            <person name="Mondo S.J."/>
            <person name="Salamov A.A."/>
            <person name="Labutti K."/>
            <person name="Zhao Z."/>
            <person name="Chiniquy J."/>
            <person name="Barry K."/>
            <person name="Brewer H.M."/>
            <person name="Purvine S.O."/>
            <person name="Wright A.T."/>
            <person name="Boxma B."/>
            <person name="Van Alen T."/>
            <person name="Hackstein J.H."/>
            <person name="Baker S.E."/>
            <person name="Grigoriev I.V."/>
            <person name="O'Malley M.A."/>
        </authorList>
    </citation>
    <scope>NUCLEOTIDE SEQUENCE [LARGE SCALE GENOMIC DNA]</scope>
    <source>
        <strain evidence="3 4">S4</strain>
    </source>
</reference>
<dbReference type="PANTHER" id="PTHR15032">
    <property type="entry name" value="N-ACYL-PHOSPHATIDYLETHANOLAMINE-HYDROLYZING PHOSPHOLIPASE D"/>
    <property type="match status" value="1"/>
</dbReference>
<dbReference type="GO" id="GO:0005737">
    <property type="term" value="C:cytoplasm"/>
    <property type="evidence" value="ECO:0007669"/>
    <property type="project" value="TreeGrafter"/>
</dbReference>
<feature type="binding site" evidence="1">
    <location>
        <position position="325"/>
    </location>
    <ligand>
        <name>an N-acyl-1,2-diacyl-sn-glycero-3-phosphoethanolamine</name>
        <dbReference type="ChEBI" id="CHEBI:62537"/>
    </ligand>
</feature>
<protein>
    <submittedName>
        <fullName evidence="3">Metallo-hydrolase/oxidoreductase</fullName>
    </submittedName>
</protein>
<dbReference type="OrthoDB" id="332863at2759"/>
<dbReference type="InterPro" id="IPR024884">
    <property type="entry name" value="NAPE-PLD"/>
</dbReference>
<dbReference type="Pfam" id="PF12706">
    <property type="entry name" value="Lactamase_B_2"/>
    <property type="match status" value="1"/>
</dbReference>
<proteinExistence type="predicted"/>
<dbReference type="InterPro" id="IPR036866">
    <property type="entry name" value="RibonucZ/Hydroxyglut_hydro"/>
</dbReference>
<dbReference type="GO" id="GO:0070290">
    <property type="term" value="F:N-acylphosphatidylethanolamine-specific phospholipase D activity"/>
    <property type="evidence" value="ECO:0007669"/>
    <property type="project" value="InterPro"/>
</dbReference>
<dbReference type="STRING" id="1754192.A0A1Y1XDP1"/>
<sequence length="396" mass="45850">MNVVKVLPAREKNPETCCASKKVNKKYVDPWPSHRYRDGKKIKNAVKTLKAMAYSFVSQEKNKQLKVDVDLEAIKHYYDPTNKNDIQLTWLGHAAFLLQINGFTILLDPLLHKRASPLKFVGPYRCKERGFKSFADLPAIDFILITHNHYDHLDRPTLKEIFREKKNKKCQIICPIGIKKWFRRKLLRIPSRQIFETDWWDDLELSRIPENTNIKDEEIMTKAIENSKQKITLSCVPCQHNSGRSIFDQNKTLWCGWVLKSQDHSFYFAGDTGYRSTPNKFPEEDLEKFPYCPAFKQIGNIHGPFDLACIPVGPVYPASIISPDHANANDAVNIHIDCQSKHSIAMHWGTVEYLGLDNIKYGPKELREELKKKSIPLEKFHDVYIGEMINLPKKGK</sequence>
<evidence type="ECO:0000313" key="3">
    <source>
        <dbReference type="EMBL" id="ORX83566.1"/>
    </source>
</evidence>
<keyword evidence="3" id="KW-0378">Hydrolase</keyword>
<dbReference type="GO" id="GO:0008270">
    <property type="term" value="F:zinc ion binding"/>
    <property type="evidence" value="ECO:0007669"/>
    <property type="project" value="InterPro"/>
</dbReference>
<gene>
    <name evidence="3" type="ORF">BCR32DRAFT_266865</name>
</gene>
<dbReference type="SUPFAM" id="SSF56281">
    <property type="entry name" value="Metallo-hydrolase/oxidoreductase"/>
    <property type="match status" value="1"/>
</dbReference>
<reference evidence="3 4" key="2">
    <citation type="submission" date="2016-08" db="EMBL/GenBank/DDBJ databases">
        <title>Pervasive Adenine N6-methylation of Active Genes in Fungi.</title>
        <authorList>
            <consortium name="DOE Joint Genome Institute"/>
            <person name="Mondo S.J."/>
            <person name="Dannebaum R.O."/>
            <person name="Kuo R.C."/>
            <person name="Labutti K."/>
            <person name="Haridas S."/>
            <person name="Kuo A."/>
            <person name="Salamov A."/>
            <person name="Ahrendt S.R."/>
            <person name="Lipzen A."/>
            <person name="Sullivan W."/>
            <person name="Andreopoulos W.B."/>
            <person name="Clum A."/>
            <person name="Lindquist E."/>
            <person name="Daum C."/>
            <person name="Ramamoorthy G.K."/>
            <person name="Gryganskyi A."/>
            <person name="Culley D."/>
            <person name="Magnuson J.K."/>
            <person name="James T.Y."/>
            <person name="O'Malley M.A."/>
            <person name="Stajich J.E."/>
            <person name="Spatafora J.W."/>
            <person name="Visel A."/>
            <person name="Grigoriev I.V."/>
        </authorList>
    </citation>
    <scope>NUCLEOTIDE SEQUENCE [LARGE SCALE GENOMIC DNA]</scope>
    <source>
        <strain evidence="3 4">S4</strain>
    </source>
</reference>
<dbReference type="Gene3D" id="3.60.15.10">
    <property type="entry name" value="Ribonuclease Z/Hydroxyacylglutathione hydrolase-like"/>
    <property type="match status" value="1"/>
</dbReference>
<evidence type="ECO:0000313" key="4">
    <source>
        <dbReference type="Proteomes" id="UP000193944"/>
    </source>
</evidence>
<dbReference type="Proteomes" id="UP000193944">
    <property type="component" value="Unassembled WGS sequence"/>
</dbReference>
<evidence type="ECO:0000259" key="2">
    <source>
        <dbReference type="Pfam" id="PF12706"/>
    </source>
</evidence>
<dbReference type="AlphaFoldDB" id="A0A1Y1XDP1"/>
<dbReference type="PIRSF" id="PIRSF038896">
    <property type="entry name" value="NAPE-PLD"/>
    <property type="match status" value="1"/>
</dbReference>
<dbReference type="InterPro" id="IPR001279">
    <property type="entry name" value="Metallo-B-lactamas"/>
</dbReference>
<name>A0A1Y1XDP1_9FUNG</name>